<dbReference type="Gene3D" id="1.20.1530.20">
    <property type="match status" value="1"/>
</dbReference>
<dbReference type="GO" id="GO:0005886">
    <property type="term" value="C:plasma membrane"/>
    <property type="evidence" value="ECO:0007669"/>
    <property type="project" value="UniProtKB-SubCell"/>
</dbReference>
<comment type="subcellular location">
    <subcellularLocation>
        <location evidence="1">Cell membrane</location>
        <topology evidence="1">Multi-pass membrane protein</topology>
    </subcellularLocation>
</comment>
<comment type="similarity">
    <text evidence="2">Belongs to the auxin efflux carrier (TC 2.A.69) family.</text>
</comment>
<feature type="transmembrane region" description="Helical" evidence="8">
    <location>
        <begin position="237"/>
        <end position="258"/>
    </location>
</feature>
<evidence type="ECO:0000256" key="2">
    <source>
        <dbReference type="ARBA" id="ARBA00010145"/>
    </source>
</evidence>
<feature type="transmembrane region" description="Helical" evidence="8">
    <location>
        <begin position="295"/>
        <end position="312"/>
    </location>
</feature>
<dbReference type="AlphaFoldDB" id="A0A380AAF4"/>
<keyword evidence="5 8" id="KW-0812">Transmembrane</keyword>
<evidence type="ECO:0000256" key="3">
    <source>
        <dbReference type="ARBA" id="ARBA00022448"/>
    </source>
</evidence>
<keyword evidence="3" id="KW-0813">Transport</keyword>
<dbReference type="InterPro" id="IPR038770">
    <property type="entry name" value="Na+/solute_symporter_sf"/>
</dbReference>
<keyword evidence="6 8" id="KW-1133">Transmembrane helix</keyword>
<dbReference type="GO" id="GO:0055085">
    <property type="term" value="P:transmembrane transport"/>
    <property type="evidence" value="ECO:0007669"/>
    <property type="project" value="InterPro"/>
</dbReference>
<evidence type="ECO:0000256" key="1">
    <source>
        <dbReference type="ARBA" id="ARBA00004651"/>
    </source>
</evidence>
<evidence type="ECO:0000256" key="6">
    <source>
        <dbReference type="ARBA" id="ARBA00022989"/>
    </source>
</evidence>
<keyword evidence="4" id="KW-1003">Cell membrane</keyword>
<name>A0A380AAF4_9GAMM</name>
<proteinExistence type="inferred from homology"/>
<organism evidence="9 10">
    <name type="scientific">Shewanella morhuae</name>
    <dbReference type="NCBI Taxonomy" id="365591"/>
    <lineage>
        <taxon>Bacteria</taxon>
        <taxon>Pseudomonadati</taxon>
        <taxon>Pseudomonadota</taxon>
        <taxon>Gammaproteobacteria</taxon>
        <taxon>Alteromonadales</taxon>
        <taxon>Shewanellaceae</taxon>
        <taxon>Shewanella</taxon>
    </lineage>
</organism>
<evidence type="ECO:0000256" key="7">
    <source>
        <dbReference type="ARBA" id="ARBA00023136"/>
    </source>
</evidence>
<feature type="transmembrane region" description="Helical" evidence="8">
    <location>
        <begin position="62"/>
        <end position="86"/>
    </location>
</feature>
<accession>A0A380AAF4</accession>
<gene>
    <name evidence="9" type="ORF">NCTC10736_01973</name>
</gene>
<dbReference type="RefSeq" id="WP_115406119.1">
    <property type="nucleotide sequence ID" value="NZ_UGYV01000001.1"/>
</dbReference>
<dbReference type="Proteomes" id="UP000255061">
    <property type="component" value="Unassembled WGS sequence"/>
</dbReference>
<evidence type="ECO:0000256" key="8">
    <source>
        <dbReference type="SAM" id="Phobius"/>
    </source>
</evidence>
<feature type="transmembrane region" description="Helical" evidence="8">
    <location>
        <begin position="264"/>
        <end position="283"/>
    </location>
</feature>
<dbReference type="EMBL" id="UGYV01000001">
    <property type="protein sequence ID" value="SUI76820.1"/>
    <property type="molecule type" value="Genomic_DNA"/>
</dbReference>
<keyword evidence="7 8" id="KW-0472">Membrane</keyword>
<dbReference type="PANTHER" id="PTHR36838">
    <property type="entry name" value="AUXIN EFFLUX CARRIER FAMILY PROTEIN"/>
    <property type="match status" value="1"/>
</dbReference>
<feature type="transmembrane region" description="Helical" evidence="8">
    <location>
        <begin position="190"/>
        <end position="216"/>
    </location>
</feature>
<reference evidence="9 10" key="1">
    <citation type="submission" date="2018-06" db="EMBL/GenBank/DDBJ databases">
        <authorList>
            <consortium name="Pathogen Informatics"/>
            <person name="Doyle S."/>
        </authorList>
    </citation>
    <scope>NUCLEOTIDE SEQUENCE [LARGE SCALE GENOMIC DNA]</scope>
    <source>
        <strain evidence="9 10">NCTC10736</strain>
    </source>
</reference>
<evidence type="ECO:0000313" key="10">
    <source>
        <dbReference type="Proteomes" id="UP000255061"/>
    </source>
</evidence>
<evidence type="ECO:0000256" key="5">
    <source>
        <dbReference type="ARBA" id="ARBA00022692"/>
    </source>
</evidence>
<dbReference type="InterPro" id="IPR004776">
    <property type="entry name" value="Mem_transp_PIN-like"/>
</dbReference>
<evidence type="ECO:0000256" key="4">
    <source>
        <dbReference type="ARBA" id="ARBA00022475"/>
    </source>
</evidence>
<feature type="transmembrane region" description="Helical" evidence="8">
    <location>
        <begin position="37"/>
        <end position="56"/>
    </location>
</feature>
<feature type="transmembrane region" description="Helical" evidence="8">
    <location>
        <begin position="98"/>
        <end position="118"/>
    </location>
</feature>
<feature type="transmembrane region" description="Helical" evidence="8">
    <location>
        <begin position="124"/>
        <end position="146"/>
    </location>
</feature>
<feature type="transmembrane region" description="Helical" evidence="8">
    <location>
        <begin position="6"/>
        <end position="25"/>
    </location>
</feature>
<dbReference type="Pfam" id="PF03547">
    <property type="entry name" value="Mem_trans"/>
    <property type="match status" value="1"/>
</dbReference>
<evidence type="ECO:0000313" key="9">
    <source>
        <dbReference type="EMBL" id="SUI76820.1"/>
    </source>
</evidence>
<dbReference type="PANTHER" id="PTHR36838:SF3">
    <property type="entry name" value="TRANSPORTER AUXIN EFFLUX CARRIER EC FAMILY"/>
    <property type="match status" value="1"/>
</dbReference>
<feature type="transmembrane region" description="Helical" evidence="8">
    <location>
        <begin position="158"/>
        <end position="184"/>
    </location>
</feature>
<sequence length="320" mass="34561">MTILTPLFAVFGIMLLGTLVQKLKILPVDTDQVLNQYVYYIAFPAIMLIALAQQPIDEILQWGFIAGYSTAMIITYLICLGLSLLVDPQQHAIAAIRALNATFGNTAFIGIPLLIILFPQQQSALIAAAIASLLSVLMFAVALVSMELAINTQRKHHAFVIITMAIGKNPIVIGSLIGVGISALEIKLPAGLALMIQQIGNTSSPCALFAIGMVLAKAMRYQKDSKVFSLKNVIELSLINLFKLVIQPLLIYFMLKSFAVTGDYLIMGVILSALPTAASAYLLAQRYNTQASSSAQGILFGTIVTFFSLPILESLVRTHS</sequence>
<protein>
    <submittedName>
        <fullName evidence="9">Putative transporter YfdV</fullName>
    </submittedName>
</protein>